<comment type="caution">
    <text evidence="5">The sequence shown here is derived from an EMBL/GenBank/DDBJ whole genome shotgun (WGS) entry which is preliminary data.</text>
</comment>
<evidence type="ECO:0000259" key="3">
    <source>
        <dbReference type="Pfam" id="PF05699"/>
    </source>
</evidence>
<sequence length="560" mass="65065">MTEEHEEDNEQEHHPKKTLKSAAWNHFDPVFVGDGRSACIAILTNRSNDGTIHLKDHYRIYPRKNTRDVRQHILVQEQKTIDGKAYMSKYSFDAEVSKDELAKMTIIHDYLLSIVEHYYTKSLQPLFKVPCRNIVKGDITKNDGKIALTSDMWTSSNQKKGYMAITTHYIDCNGKLQNQIMSFIHVPSPHTIDALSQAMMECFLEWNIDNKRILHMRCCVHIINLIVKDVFSVIASAIENVRNSVSFWTNSPNRIQDLILFARQVGVNCQKELLLDCKTRWNSIYMMLSVALEYREVFIRLSKKDKHYVCLPREDERNRASIIKIVLSIFGSKYPISNIFFPLISSMKLSLLSWKVSQNNIIKSMASTMLIKFKKYWNVIHNVMSVAIVLDPRYKLKLINYFFPKLYREEARSEIMKIRNFWKRQCTTNISEGGSSTLSKSTWEMDFENMLSEDDGFEKTELDDYLVEKLLPNEEGFDILMWWKCNGSKDILDIPISTVASESAFSISGNKVTKQRNRLKLEIVGALMCSQSWLRKELQGKKQGEPKAFDQTVTYDDDVE</sequence>
<gene>
    <name evidence="5" type="ORF">LSAT_V11C400211500</name>
</gene>
<evidence type="ECO:0000259" key="4">
    <source>
        <dbReference type="Pfam" id="PF14372"/>
    </source>
</evidence>
<dbReference type="InterPro" id="IPR025525">
    <property type="entry name" value="hAT-like_transposase_RNase-H"/>
</dbReference>
<dbReference type="InterPro" id="IPR052035">
    <property type="entry name" value="ZnF_BED_domain_contain"/>
</dbReference>
<keyword evidence="1" id="KW-0238">DNA-binding</keyword>
<protein>
    <recommendedName>
        <fullName evidence="7">HAT C-terminal dimerisation domain-containing protein</fullName>
    </recommendedName>
</protein>
<evidence type="ECO:0000313" key="5">
    <source>
        <dbReference type="EMBL" id="KAJ0211667.1"/>
    </source>
</evidence>
<evidence type="ECO:0000313" key="6">
    <source>
        <dbReference type="Proteomes" id="UP000235145"/>
    </source>
</evidence>
<dbReference type="Pfam" id="PF14372">
    <property type="entry name" value="hAT-like_RNase-H"/>
    <property type="match status" value="1"/>
</dbReference>
<accession>A0A9R1XL92</accession>
<dbReference type="SUPFAM" id="SSF53098">
    <property type="entry name" value="Ribonuclease H-like"/>
    <property type="match status" value="1"/>
</dbReference>
<dbReference type="AlphaFoldDB" id="A0A9R1XL92"/>
<keyword evidence="6" id="KW-1185">Reference proteome</keyword>
<name>A0A9R1XL92_LACSA</name>
<feature type="compositionally biased region" description="Basic and acidic residues" evidence="2">
    <location>
        <begin position="539"/>
        <end position="548"/>
    </location>
</feature>
<dbReference type="InterPro" id="IPR012337">
    <property type="entry name" value="RNaseH-like_sf"/>
</dbReference>
<reference evidence="5 6" key="1">
    <citation type="journal article" date="2017" name="Nat. Commun.">
        <title>Genome assembly with in vitro proximity ligation data and whole-genome triplication in lettuce.</title>
        <authorList>
            <person name="Reyes-Chin-Wo S."/>
            <person name="Wang Z."/>
            <person name="Yang X."/>
            <person name="Kozik A."/>
            <person name="Arikit S."/>
            <person name="Song C."/>
            <person name="Xia L."/>
            <person name="Froenicke L."/>
            <person name="Lavelle D.O."/>
            <person name="Truco M.J."/>
            <person name="Xia R."/>
            <person name="Zhu S."/>
            <person name="Xu C."/>
            <person name="Xu H."/>
            <person name="Xu X."/>
            <person name="Cox K."/>
            <person name="Korf I."/>
            <person name="Meyers B.C."/>
            <person name="Michelmore R.W."/>
        </authorList>
    </citation>
    <scope>NUCLEOTIDE SEQUENCE [LARGE SCALE GENOMIC DNA]</scope>
    <source>
        <strain evidence="6">cv. Salinas</strain>
        <tissue evidence="5">Seedlings</tissue>
    </source>
</reference>
<feature type="domain" description="HAT C-terminal dimerisation" evidence="3">
    <location>
        <begin position="461"/>
        <end position="534"/>
    </location>
</feature>
<dbReference type="Proteomes" id="UP000235145">
    <property type="component" value="Unassembled WGS sequence"/>
</dbReference>
<evidence type="ECO:0000256" key="1">
    <source>
        <dbReference type="ARBA" id="ARBA00023125"/>
    </source>
</evidence>
<feature type="domain" description="hAT-like transposase RNase-H fold" evidence="4">
    <location>
        <begin position="331"/>
        <end position="423"/>
    </location>
</feature>
<dbReference type="PANTHER" id="PTHR46481">
    <property type="entry name" value="ZINC FINGER BED DOMAIN-CONTAINING PROTEIN 4"/>
    <property type="match status" value="1"/>
</dbReference>
<dbReference type="GO" id="GO:0003677">
    <property type="term" value="F:DNA binding"/>
    <property type="evidence" value="ECO:0007669"/>
    <property type="project" value="UniProtKB-KW"/>
</dbReference>
<dbReference type="GO" id="GO:0046983">
    <property type="term" value="F:protein dimerization activity"/>
    <property type="evidence" value="ECO:0007669"/>
    <property type="project" value="InterPro"/>
</dbReference>
<dbReference type="InterPro" id="IPR008906">
    <property type="entry name" value="HATC_C_dom"/>
</dbReference>
<dbReference type="EMBL" id="NBSK02000004">
    <property type="protein sequence ID" value="KAJ0211667.1"/>
    <property type="molecule type" value="Genomic_DNA"/>
</dbReference>
<proteinExistence type="predicted"/>
<feature type="region of interest" description="Disordered" evidence="2">
    <location>
        <begin position="539"/>
        <end position="560"/>
    </location>
</feature>
<organism evidence="5 6">
    <name type="scientific">Lactuca sativa</name>
    <name type="common">Garden lettuce</name>
    <dbReference type="NCBI Taxonomy" id="4236"/>
    <lineage>
        <taxon>Eukaryota</taxon>
        <taxon>Viridiplantae</taxon>
        <taxon>Streptophyta</taxon>
        <taxon>Embryophyta</taxon>
        <taxon>Tracheophyta</taxon>
        <taxon>Spermatophyta</taxon>
        <taxon>Magnoliopsida</taxon>
        <taxon>eudicotyledons</taxon>
        <taxon>Gunneridae</taxon>
        <taxon>Pentapetalae</taxon>
        <taxon>asterids</taxon>
        <taxon>campanulids</taxon>
        <taxon>Asterales</taxon>
        <taxon>Asteraceae</taxon>
        <taxon>Cichorioideae</taxon>
        <taxon>Cichorieae</taxon>
        <taxon>Lactucinae</taxon>
        <taxon>Lactuca</taxon>
    </lineage>
</organism>
<evidence type="ECO:0000256" key="2">
    <source>
        <dbReference type="SAM" id="MobiDB-lite"/>
    </source>
</evidence>
<dbReference type="PANTHER" id="PTHR46481:SF11">
    <property type="entry name" value="ZINC FINGER BED DOMAIN-CONTAINING PROTEIN RICESLEEPER 2-LIKE"/>
    <property type="match status" value="1"/>
</dbReference>
<dbReference type="Pfam" id="PF05699">
    <property type="entry name" value="Dimer_Tnp_hAT"/>
    <property type="match status" value="1"/>
</dbReference>
<evidence type="ECO:0008006" key="7">
    <source>
        <dbReference type="Google" id="ProtNLM"/>
    </source>
</evidence>